<keyword evidence="1" id="KW-0472">Membrane</keyword>
<keyword evidence="3" id="KW-1185">Reference proteome</keyword>
<dbReference type="Proteomes" id="UP000289718">
    <property type="component" value="Unassembled WGS sequence"/>
</dbReference>
<dbReference type="SUPFAM" id="SSF54523">
    <property type="entry name" value="Pili subunits"/>
    <property type="match status" value="1"/>
</dbReference>
<evidence type="ECO:0008006" key="4">
    <source>
        <dbReference type="Google" id="ProtNLM"/>
    </source>
</evidence>
<dbReference type="NCBIfam" id="TIGR02532">
    <property type="entry name" value="IV_pilin_GFxxxE"/>
    <property type="match status" value="1"/>
</dbReference>
<evidence type="ECO:0000313" key="3">
    <source>
        <dbReference type="Proteomes" id="UP000289718"/>
    </source>
</evidence>
<feature type="transmembrane region" description="Helical" evidence="1">
    <location>
        <begin position="12"/>
        <end position="34"/>
    </location>
</feature>
<keyword evidence="1" id="KW-1133">Transmembrane helix</keyword>
<keyword evidence="1" id="KW-0812">Transmembrane</keyword>
<accession>A0A4Q1ASR5</accession>
<name>A0A4Q1ASR5_9BACT</name>
<protein>
    <recommendedName>
        <fullName evidence="4">Prepilin-type cleavage/methylation domain-containing protein</fullName>
    </recommendedName>
</protein>
<gene>
    <name evidence="2" type="ORF">CP965_10340</name>
</gene>
<evidence type="ECO:0000313" key="2">
    <source>
        <dbReference type="EMBL" id="RXK12168.1"/>
    </source>
</evidence>
<evidence type="ECO:0000256" key="1">
    <source>
        <dbReference type="SAM" id="Phobius"/>
    </source>
</evidence>
<dbReference type="OrthoDB" id="5344192at2"/>
<sequence length="180" mass="21721">MKNSIKVNKAFTLIELIIVILLISLVYFLAFSSFDLKQNQKKDLEITDLKNYLLNNFSYEKSLKLVCLDYEFFPCYIFIDGKRNEEIKIENLFVQEPKVYMYTKDLKDFYLNEIKIENITYQTIFEIEFNEDYKHKDIVLEYDDKVYFFNSISNIIKVYKNTNEILDEFYDKSIEVKDAL</sequence>
<proteinExistence type="predicted"/>
<dbReference type="EMBL" id="NXIE01000004">
    <property type="protein sequence ID" value="RXK12168.1"/>
    <property type="molecule type" value="Genomic_DNA"/>
</dbReference>
<dbReference type="InterPro" id="IPR012902">
    <property type="entry name" value="N_methyl_site"/>
</dbReference>
<organism evidence="2 3">
    <name type="scientific">Halarcobacter mediterraneus</name>
    <dbReference type="NCBI Taxonomy" id="2023153"/>
    <lineage>
        <taxon>Bacteria</taxon>
        <taxon>Pseudomonadati</taxon>
        <taxon>Campylobacterota</taxon>
        <taxon>Epsilonproteobacteria</taxon>
        <taxon>Campylobacterales</taxon>
        <taxon>Arcobacteraceae</taxon>
        <taxon>Halarcobacter</taxon>
    </lineage>
</organism>
<dbReference type="InterPro" id="IPR045584">
    <property type="entry name" value="Pilin-like"/>
</dbReference>
<dbReference type="RefSeq" id="WP_129062033.1">
    <property type="nucleotide sequence ID" value="NZ_NXIE01000004.1"/>
</dbReference>
<reference evidence="2 3" key="1">
    <citation type="submission" date="2017-09" db="EMBL/GenBank/DDBJ databases">
        <title>Genomics of the genus Arcobacter.</title>
        <authorList>
            <person name="Perez-Cataluna A."/>
            <person name="Figueras M.J."/>
            <person name="Salas-Masso N."/>
        </authorList>
    </citation>
    <scope>NUCLEOTIDE SEQUENCE [LARGE SCALE GENOMIC DNA]</scope>
    <source>
        <strain evidence="2 3">F156-34</strain>
    </source>
</reference>
<dbReference type="AlphaFoldDB" id="A0A4Q1ASR5"/>
<comment type="caution">
    <text evidence="2">The sequence shown here is derived from an EMBL/GenBank/DDBJ whole genome shotgun (WGS) entry which is preliminary data.</text>
</comment>